<dbReference type="AlphaFoldDB" id="A0A2K3LDC0"/>
<proteinExistence type="predicted"/>
<comment type="caution">
    <text evidence="1">The sequence shown here is derived from an EMBL/GenBank/DDBJ whole genome shotgun (WGS) entry which is preliminary data.</text>
</comment>
<accession>A0A2K3LDC0</accession>
<evidence type="ECO:0000313" key="2">
    <source>
        <dbReference type="Proteomes" id="UP000236291"/>
    </source>
</evidence>
<organism evidence="1 2">
    <name type="scientific">Trifolium pratense</name>
    <name type="common">Red clover</name>
    <dbReference type="NCBI Taxonomy" id="57577"/>
    <lineage>
        <taxon>Eukaryota</taxon>
        <taxon>Viridiplantae</taxon>
        <taxon>Streptophyta</taxon>
        <taxon>Embryophyta</taxon>
        <taxon>Tracheophyta</taxon>
        <taxon>Spermatophyta</taxon>
        <taxon>Magnoliopsida</taxon>
        <taxon>eudicotyledons</taxon>
        <taxon>Gunneridae</taxon>
        <taxon>Pentapetalae</taxon>
        <taxon>rosids</taxon>
        <taxon>fabids</taxon>
        <taxon>Fabales</taxon>
        <taxon>Fabaceae</taxon>
        <taxon>Papilionoideae</taxon>
        <taxon>50 kb inversion clade</taxon>
        <taxon>NPAAA clade</taxon>
        <taxon>Hologalegina</taxon>
        <taxon>IRL clade</taxon>
        <taxon>Trifolieae</taxon>
        <taxon>Trifolium</taxon>
    </lineage>
</organism>
<reference evidence="1 2" key="1">
    <citation type="journal article" date="2014" name="Am. J. Bot.">
        <title>Genome assembly and annotation for red clover (Trifolium pratense; Fabaceae).</title>
        <authorList>
            <person name="Istvanek J."/>
            <person name="Jaros M."/>
            <person name="Krenek A."/>
            <person name="Repkova J."/>
        </authorList>
    </citation>
    <scope>NUCLEOTIDE SEQUENCE [LARGE SCALE GENOMIC DNA]</scope>
    <source>
        <strain evidence="2">cv. Tatra</strain>
        <tissue evidence="1">Young leaves</tissue>
    </source>
</reference>
<dbReference type="PANTHER" id="PTHR34427">
    <property type="entry name" value="DUF4283 DOMAIN PROTEIN"/>
    <property type="match status" value="1"/>
</dbReference>
<gene>
    <name evidence="1" type="ORF">L195_g032496</name>
</gene>
<dbReference type="EMBL" id="ASHM01030848">
    <property type="protein sequence ID" value="PNX76543.1"/>
    <property type="molecule type" value="Genomic_DNA"/>
</dbReference>
<sequence>MERLKKAFVEKVVQPGMLHNIQNAFHRQGYFGVKVTPLGSNLTLLEGQEAGEVQALMEDAKGWLEQWFKEIHPWDPKVMDVKRTIWLRIYGIPPHAWNDLFFAQVVKPWGTFINADDGTMKKTTLDVAHLMIRTSCQQVVDEFIDVKVNGDLFHLRVLEDSYG</sequence>
<name>A0A2K3LDC0_TRIPR</name>
<protein>
    <submittedName>
        <fullName evidence="1">Uncharacterized protein</fullName>
    </submittedName>
</protein>
<reference evidence="1 2" key="2">
    <citation type="journal article" date="2017" name="Front. Plant Sci.">
        <title>Gene Classification and Mining of Molecular Markers Useful in Red Clover (Trifolium pratense) Breeding.</title>
        <authorList>
            <person name="Istvanek J."/>
            <person name="Dluhosova J."/>
            <person name="Dluhos P."/>
            <person name="Patkova L."/>
            <person name="Nedelnik J."/>
            <person name="Repkova J."/>
        </authorList>
    </citation>
    <scope>NUCLEOTIDE SEQUENCE [LARGE SCALE GENOMIC DNA]</scope>
    <source>
        <strain evidence="2">cv. Tatra</strain>
        <tissue evidence="1">Young leaves</tissue>
    </source>
</reference>
<feature type="non-terminal residue" evidence="1">
    <location>
        <position position="163"/>
    </location>
</feature>
<dbReference type="PANTHER" id="PTHR34427:SF5">
    <property type="entry name" value="DUF4283 DOMAIN-CONTAINING PROTEIN"/>
    <property type="match status" value="1"/>
</dbReference>
<dbReference type="Proteomes" id="UP000236291">
    <property type="component" value="Unassembled WGS sequence"/>
</dbReference>
<evidence type="ECO:0000313" key="1">
    <source>
        <dbReference type="EMBL" id="PNX76543.1"/>
    </source>
</evidence>